<dbReference type="InterPro" id="IPR050100">
    <property type="entry name" value="TRAFAC_GTPase_members"/>
</dbReference>
<evidence type="ECO:0008006" key="9">
    <source>
        <dbReference type="Google" id="ProtNLM"/>
    </source>
</evidence>
<dbReference type="Pfam" id="PF22594">
    <property type="entry name" value="GTP-eEF1A_C"/>
    <property type="match status" value="1"/>
</dbReference>
<keyword evidence="2" id="KW-0547">Nucleotide-binding</keyword>
<dbReference type="Proteomes" id="UP001054252">
    <property type="component" value="Unassembled WGS sequence"/>
</dbReference>
<dbReference type="FunFam" id="2.40.30.10:FF:000024">
    <property type="entry name" value="Eukaryotic peptide chain release factor GTP-binding subunit ERF3A"/>
    <property type="match status" value="1"/>
</dbReference>
<feature type="transmembrane region" description="Helical" evidence="4">
    <location>
        <begin position="181"/>
        <end position="200"/>
    </location>
</feature>
<evidence type="ECO:0000256" key="2">
    <source>
        <dbReference type="ARBA" id="ARBA00022741"/>
    </source>
</evidence>
<reference evidence="7 8" key="1">
    <citation type="journal article" date="2021" name="Commun. Biol.">
        <title>The genome of Shorea leprosula (Dipterocarpaceae) highlights the ecological relevance of drought in aseasonal tropical rainforests.</title>
        <authorList>
            <person name="Ng K.K.S."/>
            <person name="Kobayashi M.J."/>
            <person name="Fawcett J.A."/>
            <person name="Hatakeyama M."/>
            <person name="Paape T."/>
            <person name="Ng C.H."/>
            <person name="Ang C.C."/>
            <person name="Tnah L.H."/>
            <person name="Lee C.T."/>
            <person name="Nishiyama T."/>
            <person name="Sese J."/>
            <person name="O'Brien M.J."/>
            <person name="Copetti D."/>
            <person name="Mohd Noor M.I."/>
            <person name="Ong R.C."/>
            <person name="Putra M."/>
            <person name="Sireger I.Z."/>
            <person name="Indrioko S."/>
            <person name="Kosugi Y."/>
            <person name="Izuno A."/>
            <person name="Isagi Y."/>
            <person name="Lee S.L."/>
            <person name="Shimizu K.K."/>
        </authorList>
    </citation>
    <scope>NUCLEOTIDE SEQUENCE [LARGE SCALE GENOMIC DNA]</scope>
    <source>
        <strain evidence="7">214</strain>
    </source>
</reference>
<evidence type="ECO:0000256" key="1">
    <source>
        <dbReference type="ARBA" id="ARBA00022481"/>
    </source>
</evidence>
<dbReference type="SUPFAM" id="SSF50465">
    <property type="entry name" value="EF-Tu/eEF-1alpha/eIF2-gamma C-terminal domain"/>
    <property type="match status" value="1"/>
</dbReference>
<dbReference type="SUPFAM" id="SSF50447">
    <property type="entry name" value="Translation proteins"/>
    <property type="match status" value="1"/>
</dbReference>
<keyword evidence="3" id="KW-0342">GTP-binding</keyword>
<dbReference type="CDD" id="cd04089">
    <property type="entry name" value="eRF3_II"/>
    <property type="match status" value="1"/>
</dbReference>
<keyword evidence="4" id="KW-0812">Transmembrane</keyword>
<dbReference type="InterPro" id="IPR009000">
    <property type="entry name" value="Transl_B-barrel_sf"/>
</dbReference>
<comment type="caution">
    <text evidence="7">The sequence shown here is derived from an EMBL/GenBank/DDBJ whole genome shotgun (WGS) entry which is preliminary data.</text>
</comment>
<evidence type="ECO:0000313" key="7">
    <source>
        <dbReference type="EMBL" id="GKV49243.1"/>
    </source>
</evidence>
<feature type="domain" description="Translation elongation factor EFTu-like" evidence="5">
    <location>
        <begin position="48"/>
        <end position="115"/>
    </location>
</feature>
<keyword evidence="4" id="KW-0472">Membrane</keyword>
<dbReference type="PANTHER" id="PTHR23115">
    <property type="entry name" value="TRANSLATION FACTOR"/>
    <property type="match status" value="1"/>
</dbReference>
<dbReference type="InterPro" id="IPR054696">
    <property type="entry name" value="GTP-eEF1A_C"/>
</dbReference>
<dbReference type="GO" id="GO:0005525">
    <property type="term" value="F:GTP binding"/>
    <property type="evidence" value="ECO:0007669"/>
    <property type="project" value="UniProtKB-KW"/>
</dbReference>
<evidence type="ECO:0000259" key="6">
    <source>
        <dbReference type="Pfam" id="PF22594"/>
    </source>
</evidence>
<dbReference type="AlphaFoldDB" id="A0AAV5MID1"/>
<name>A0AAV5MID1_9ROSI</name>
<dbReference type="InterPro" id="IPR004161">
    <property type="entry name" value="EFTu-like_2"/>
</dbReference>
<evidence type="ECO:0000313" key="8">
    <source>
        <dbReference type="Proteomes" id="UP001054252"/>
    </source>
</evidence>
<feature type="domain" description="GTP-eEF1A C-terminal" evidence="6">
    <location>
        <begin position="126"/>
        <end position="195"/>
    </location>
</feature>
<keyword evidence="8" id="KW-1185">Reference proteome</keyword>
<accession>A0AAV5MID1</accession>
<evidence type="ECO:0000256" key="3">
    <source>
        <dbReference type="ARBA" id="ARBA00023134"/>
    </source>
</evidence>
<dbReference type="InterPro" id="IPR009001">
    <property type="entry name" value="Transl_elong_EF1A/Init_IF2_C"/>
</dbReference>
<dbReference type="EMBL" id="BPVZ01000291">
    <property type="protein sequence ID" value="GKV49243.1"/>
    <property type="molecule type" value="Genomic_DNA"/>
</dbReference>
<protein>
    <recommendedName>
        <fullName evidence="9">Translation elongation factor EFTu-like domain-containing protein</fullName>
    </recommendedName>
</protein>
<keyword evidence="4" id="KW-1133">Transmembrane helix</keyword>
<evidence type="ECO:0000259" key="5">
    <source>
        <dbReference type="Pfam" id="PF03144"/>
    </source>
</evidence>
<sequence>MKMRLDKSVCPWWNGPGLFEALDVVEIRPRDPKGPFRMPIIDKFKDMGTVVMGKVESGAMREGDSLLVMPDKAQVKVLAIYYDEDKATRAGPGENLQVKLSGFPEEDILSGFVLCSVAKPIATVTEFTAQLQIFELLDNAILTAGCRAVLHIHSVVEECKIVELLQQIDPKTKKPMKKKVLFVKNGAVIVCRIQVYFLPFHSLGNSNVYSPTFGII</sequence>
<organism evidence="7 8">
    <name type="scientific">Rubroshorea leprosula</name>
    <dbReference type="NCBI Taxonomy" id="152421"/>
    <lineage>
        <taxon>Eukaryota</taxon>
        <taxon>Viridiplantae</taxon>
        <taxon>Streptophyta</taxon>
        <taxon>Embryophyta</taxon>
        <taxon>Tracheophyta</taxon>
        <taxon>Spermatophyta</taxon>
        <taxon>Magnoliopsida</taxon>
        <taxon>eudicotyledons</taxon>
        <taxon>Gunneridae</taxon>
        <taxon>Pentapetalae</taxon>
        <taxon>rosids</taxon>
        <taxon>malvids</taxon>
        <taxon>Malvales</taxon>
        <taxon>Dipterocarpaceae</taxon>
        <taxon>Rubroshorea</taxon>
    </lineage>
</organism>
<evidence type="ECO:0000256" key="4">
    <source>
        <dbReference type="SAM" id="Phobius"/>
    </source>
</evidence>
<dbReference type="Gene3D" id="2.40.30.10">
    <property type="entry name" value="Translation factors"/>
    <property type="match status" value="2"/>
</dbReference>
<proteinExistence type="predicted"/>
<dbReference type="Pfam" id="PF03144">
    <property type="entry name" value="GTP_EFTU_D2"/>
    <property type="match status" value="1"/>
</dbReference>
<gene>
    <name evidence="7" type="ORF">SLEP1_g56006</name>
</gene>
<keyword evidence="1" id="KW-0488">Methylation</keyword>